<keyword evidence="4" id="KW-1185">Reference proteome</keyword>
<dbReference type="InterPro" id="IPR023365">
    <property type="entry name" value="Sortase_dom-sf"/>
</dbReference>
<evidence type="ECO:0000313" key="4">
    <source>
        <dbReference type="Proteomes" id="UP001499882"/>
    </source>
</evidence>
<feature type="compositionally biased region" description="Low complexity" evidence="2">
    <location>
        <begin position="38"/>
        <end position="47"/>
    </location>
</feature>
<sequence length="199" mass="21148">MVLALTGACADGDRQGTPSASTRPDDGVRSLDARPAERAGPPAAERPVSVRLPSGTVVPVRAAGTRGRGLLDVPDDVTEAGWWRTGARLGDPFGSTLIAGHVDAVDQGLGSFAELLAVREGQRLRVRSRGLEQTFAIRSRELVLRSRLRDATRIYSVRGPRRLTLVTCAPPYLADRGGYQNLAVVTAVPVGPPHARSRA</sequence>
<evidence type="ECO:0000256" key="2">
    <source>
        <dbReference type="SAM" id="MobiDB-lite"/>
    </source>
</evidence>
<dbReference type="InterPro" id="IPR005754">
    <property type="entry name" value="Sortase"/>
</dbReference>
<dbReference type="EMBL" id="BAABKN010000006">
    <property type="protein sequence ID" value="GAA4729242.1"/>
    <property type="molecule type" value="Genomic_DNA"/>
</dbReference>
<dbReference type="CDD" id="cd05829">
    <property type="entry name" value="Sortase_F"/>
    <property type="match status" value="1"/>
</dbReference>
<dbReference type="Gene3D" id="2.40.260.10">
    <property type="entry name" value="Sortase"/>
    <property type="match status" value="1"/>
</dbReference>
<keyword evidence="1" id="KW-0378">Hydrolase</keyword>
<proteinExistence type="predicted"/>
<dbReference type="SUPFAM" id="SSF63817">
    <property type="entry name" value="Sortase"/>
    <property type="match status" value="1"/>
</dbReference>
<evidence type="ECO:0008006" key="5">
    <source>
        <dbReference type="Google" id="ProtNLM"/>
    </source>
</evidence>
<organism evidence="3 4">
    <name type="scientific">Nocardioides endophyticus</name>
    <dbReference type="NCBI Taxonomy" id="1353775"/>
    <lineage>
        <taxon>Bacteria</taxon>
        <taxon>Bacillati</taxon>
        <taxon>Actinomycetota</taxon>
        <taxon>Actinomycetes</taxon>
        <taxon>Propionibacteriales</taxon>
        <taxon>Nocardioidaceae</taxon>
        <taxon>Nocardioides</taxon>
    </lineage>
</organism>
<evidence type="ECO:0000313" key="3">
    <source>
        <dbReference type="EMBL" id="GAA4729242.1"/>
    </source>
</evidence>
<dbReference type="Proteomes" id="UP001499882">
    <property type="component" value="Unassembled WGS sequence"/>
</dbReference>
<dbReference type="InterPro" id="IPR042001">
    <property type="entry name" value="Sortase_F"/>
</dbReference>
<evidence type="ECO:0000256" key="1">
    <source>
        <dbReference type="ARBA" id="ARBA00022801"/>
    </source>
</evidence>
<name>A0ABP8YHS8_9ACTN</name>
<feature type="region of interest" description="Disordered" evidence="2">
    <location>
        <begin position="6"/>
        <end position="49"/>
    </location>
</feature>
<dbReference type="Pfam" id="PF04203">
    <property type="entry name" value="Sortase"/>
    <property type="match status" value="1"/>
</dbReference>
<reference evidence="4" key="1">
    <citation type="journal article" date="2019" name="Int. J. Syst. Evol. Microbiol.">
        <title>The Global Catalogue of Microorganisms (GCM) 10K type strain sequencing project: providing services to taxonomists for standard genome sequencing and annotation.</title>
        <authorList>
            <consortium name="The Broad Institute Genomics Platform"/>
            <consortium name="The Broad Institute Genome Sequencing Center for Infectious Disease"/>
            <person name="Wu L."/>
            <person name="Ma J."/>
        </authorList>
    </citation>
    <scope>NUCLEOTIDE SEQUENCE [LARGE SCALE GENOMIC DNA]</scope>
    <source>
        <strain evidence="4">JCM 18532</strain>
    </source>
</reference>
<comment type="caution">
    <text evidence="3">The sequence shown here is derived from an EMBL/GenBank/DDBJ whole genome shotgun (WGS) entry which is preliminary data.</text>
</comment>
<protein>
    <recommendedName>
        <fullName evidence="5">Class F sortase</fullName>
    </recommendedName>
</protein>
<accession>A0ABP8YHS8</accession>
<feature type="compositionally biased region" description="Basic and acidic residues" evidence="2">
    <location>
        <begin position="23"/>
        <end position="37"/>
    </location>
</feature>
<gene>
    <name evidence="3" type="ORF">GCM10023350_10660</name>
</gene>